<comment type="caution">
    <text evidence="1">The sequence shown here is derived from an EMBL/GenBank/DDBJ whole genome shotgun (WGS) entry which is preliminary data.</text>
</comment>
<dbReference type="EMBL" id="JBANRG010000017">
    <property type="protein sequence ID" value="KAK7458847.1"/>
    <property type="molecule type" value="Genomic_DNA"/>
</dbReference>
<protein>
    <submittedName>
        <fullName evidence="1">Uncharacterized protein</fullName>
    </submittedName>
</protein>
<name>A0ABR1JDJ0_9AGAR</name>
<evidence type="ECO:0000313" key="1">
    <source>
        <dbReference type="EMBL" id="KAK7458847.1"/>
    </source>
</evidence>
<reference evidence="1 2" key="1">
    <citation type="submission" date="2024-01" db="EMBL/GenBank/DDBJ databases">
        <title>A draft genome for the cacao thread blight pathogen Marasmiellus scandens.</title>
        <authorList>
            <person name="Baruah I.K."/>
            <person name="Leung J."/>
            <person name="Bukari Y."/>
            <person name="Amoako-Attah I."/>
            <person name="Meinhardt L.W."/>
            <person name="Bailey B.A."/>
            <person name="Cohen S.P."/>
        </authorList>
    </citation>
    <scope>NUCLEOTIDE SEQUENCE [LARGE SCALE GENOMIC DNA]</scope>
    <source>
        <strain evidence="1 2">GH-19</strain>
    </source>
</reference>
<keyword evidence="2" id="KW-1185">Reference proteome</keyword>
<proteinExistence type="predicted"/>
<gene>
    <name evidence="1" type="ORF">VKT23_009857</name>
</gene>
<evidence type="ECO:0000313" key="2">
    <source>
        <dbReference type="Proteomes" id="UP001498398"/>
    </source>
</evidence>
<accession>A0ABR1JDJ0</accession>
<sequence>MTPTLRDLKPSQSELTGMLGALHVLQNDPTLDSGPDYSQSNLQFVPYTGAGPVPNEEKWLRTLDTIATCLSTGTPGESYAVSANTNQRLSFLIAKTSKITVADDKAVKELSALITSRKSWEMTSTVYVRDFVFPHLIRRCRAAMHKSIQQLHSSMCSYNWELAIRRFSWERGFECGTISGFFPGSEEYRKRMKKKGKTISVKDMVHMLVEDIIETCQSSDLAGGSEQLRNMDGPETVLEQGGQTVCAKEKYRIQVFHNLAHYCKVLRKSKFMGFLTSEDSIFLDPSMRVEAIELQRKLKKICQFVYGVRRLVSNARKFFPDGSVSYEWIESVGVNGDHGQTISTIHDLLERAFQQITREVTLHTQKSNILSRYPHLSDPPAYQSILQIHPELKILLHFITSGLPEFADPCISIPIGKDSSVCWCCAEWINTWMRSNGGKLRFVVTYLENKISKDWAVPSSIFKGPWNDIDAVNWTVGRRIEKRFCAMIKNASKAIQRDQENHIVHLESYSPLPSLPSRESQLCPRRVSLSDFHFDMEPISAAPEIRLNGIPINSDCMTHSESKFSDRYDGYLEFGQVPMELDNEDMFAQSVVQMKGILQVLDDGSGKEEPRLTCVYISG</sequence>
<organism evidence="1 2">
    <name type="scientific">Marasmiellus scandens</name>
    <dbReference type="NCBI Taxonomy" id="2682957"/>
    <lineage>
        <taxon>Eukaryota</taxon>
        <taxon>Fungi</taxon>
        <taxon>Dikarya</taxon>
        <taxon>Basidiomycota</taxon>
        <taxon>Agaricomycotina</taxon>
        <taxon>Agaricomycetes</taxon>
        <taxon>Agaricomycetidae</taxon>
        <taxon>Agaricales</taxon>
        <taxon>Marasmiineae</taxon>
        <taxon>Omphalotaceae</taxon>
        <taxon>Marasmiellus</taxon>
    </lineage>
</organism>
<dbReference type="Proteomes" id="UP001498398">
    <property type="component" value="Unassembled WGS sequence"/>
</dbReference>